<dbReference type="InterPro" id="IPR001138">
    <property type="entry name" value="Zn2Cys6_DnaBD"/>
</dbReference>
<comment type="subcellular location">
    <subcellularLocation>
        <location evidence="1">Nucleus</location>
    </subcellularLocation>
</comment>
<dbReference type="Pfam" id="PF00172">
    <property type="entry name" value="Zn_clus"/>
    <property type="match status" value="1"/>
</dbReference>
<dbReference type="PROSITE" id="PS00463">
    <property type="entry name" value="ZN2_CY6_FUNGAL_1"/>
    <property type="match status" value="1"/>
</dbReference>
<dbReference type="CDD" id="cd00067">
    <property type="entry name" value="GAL4"/>
    <property type="match status" value="1"/>
</dbReference>
<gene>
    <name evidence="10" type="ORF">OE88DRAFT_1736693</name>
</gene>
<feature type="region of interest" description="Disordered" evidence="8">
    <location>
        <begin position="189"/>
        <end position="240"/>
    </location>
</feature>
<dbReference type="GO" id="GO:0006351">
    <property type="term" value="P:DNA-templated transcription"/>
    <property type="evidence" value="ECO:0007669"/>
    <property type="project" value="InterPro"/>
</dbReference>
<organism evidence="10 11">
    <name type="scientific">Heliocybe sulcata</name>
    <dbReference type="NCBI Taxonomy" id="5364"/>
    <lineage>
        <taxon>Eukaryota</taxon>
        <taxon>Fungi</taxon>
        <taxon>Dikarya</taxon>
        <taxon>Basidiomycota</taxon>
        <taxon>Agaricomycotina</taxon>
        <taxon>Agaricomycetes</taxon>
        <taxon>Gloeophyllales</taxon>
        <taxon>Gloeophyllaceae</taxon>
        <taxon>Heliocybe</taxon>
    </lineage>
</organism>
<dbReference type="GO" id="GO:0008270">
    <property type="term" value="F:zinc ion binding"/>
    <property type="evidence" value="ECO:0007669"/>
    <property type="project" value="InterPro"/>
</dbReference>
<dbReference type="OrthoDB" id="2123952at2759"/>
<evidence type="ECO:0000256" key="1">
    <source>
        <dbReference type="ARBA" id="ARBA00004123"/>
    </source>
</evidence>
<protein>
    <recommendedName>
        <fullName evidence="9">Zn(2)-C6 fungal-type domain-containing protein</fullName>
    </recommendedName>
</protein>
<dbReference type="STRING" id="5364.A0A5C3MXR0"/>
<dbReference type="PROSITE" id="PS50048">
    <property type="entry name" value="ZN2_CY6_FUNGAL_2"/>
    <property type="match status" value="1"/>
</dbReference>
<sequence>MSEASLQDDPMASSSKRRSLRACDLCRRAKSRCERPLENAPCTACAAAGVECVFSGPSFKRGPPKGYIQALEQRWYRSESVIAVLLSSPNPAAQAVMAAMQQDPLAREVLHSVNVGPLGLAGRSALSEKTTMDELLQYFADSQPPPEVPGSGRRPGKQPRASREEVSSQTTAMSFQELRLWQDRLSSYLGTQPDSAPPALSSMPPAQGFSGQPAVFQPPLDLSQLYPMDPSSLEDDGSEGDLSEAVNAFGHLSVDENHQYRYHGSTSGFNLISGEDRNDQRNERGVWKLPMSRVWPAALEGKLNYPEEQDIIVEMPTREYQEHLINVYFTYIHPWFPIVHKRRFLEQFRSNPNLPENPSSVTSTQTVSKALLLTMLATAERYYGTQGSPPPAGVMSEAGCDIAGAGREVIMRTIHHSHPSICQSLLLLGIREFAIGSTEQGWLYTGMAIRMAYDLGLNREPDNWKFDDWEMFDDDDKATRRAIWWACLMVDRHMSAFLGRPVSIQAEDYDVALPDAAGADEAELWQPIQGDPFPGSFVPVRASVMECFNCAASLSTIMGEIVKELYPVRRRTTAEVGTFQTLDNRLQQLYNGLSIGLRYGSPSALRAAPPHIMSLHVQYWYAVLLLHRAFLPAIVRPEAALHAPVMNQERLKHIERCETAAGKISEIVDVYREAGGLQFSPPFLPSYVLGAGVSHILLLSLRPLHDVASRRLFQCLSALQAMKVCWPGAELAYVLLDGVKLRFLHEAPLTSSPNQPSSFTTMLGPSQGPSASQNVADPFAVGYASDPLQMYTMAQMLGIETPGLDTGPLGYRADQGQYGYGASTSQEPASLPGAAGPFPRPEAYFGPPGGGMEPYLEAESQFEPEAETPATEWRRFGGDNEGDMSG</sequence>
<dbReference type="SMART" id="SM00066">
    <property type="entry name" value="GAL4"/>
    <property type="match status" value="1"/>
</dbReference>
<dbReference type="InterPro" id="IPR007219">
    <property type="entry name" value="XnlR_reg_dom"/>
</dbReference>
<dbReference type="CDD" id="cd12148">
    <property type="entry name" value="fungal_TF_MHR"/>
    <property type="match status" value="1"/>
</dbReference>
<evidence type="ECO:0000256" key="3">
    <source>
        <dbReference type="ARBA" id="ARBA00022833"/>
    </source>
</evidence>
<dbReference type="SUPFAM" id="SSF57701">
    <property type="entry name" value="Zn2/Cys6 DNA-binding domain"/>
    <property type="match status" value="1"/>
</dbReference>
<dbReference type="InterPro" id="IPR036864">
    <property type="entry name" value="Zn2-C6_fun-type_DNA-bd_sf"/>
</dbReference>
<evidence type="ECO:0000256" key="6">
    <source>
        <dbReference type="ARBA" id="ARBA00023163"/>
    </source>
</evidence>
<evidence type="ECO:0000256" key="2">
    <source>
        <dbReference type="ARBA" id="ARBA00022723"/>
    </source>
</evidence>
<dbReference type="Pfam" id="PF04082">
    <property type="entry name" value="Fungal_trans"/>
    <property type="match status" value="1"/>
</dbReference>
<evidence type="ECO:0000256" key="8">
    <source>
        <dbReference type="SAM" id="MobiDB-lite"/>
    </source>
</evidence>
<keyword evidence="3" id="KW-0862">Zinc</keyword>
<dbReference type="PANTHER" id="PTHR31313">
    <property type="entry name" value="TY1 ENHANCER ACTIVATOR"/>
    <property type="match status" value="1"/>
</dbReference>
<feature type="region of interest" description="Disordered" evidence="8">
    <location>
        <begin position="140"/>
        <end position="172"/>
    </location>
</feature>
<dbReference type="EMBL" id="ML213515">
    <property type="protein sequence ID" value="TFK49703.1"/>
    <property type="molecule type" value="Genomic_DNA"/>
</dbReference>
<keyword evidence="4" id="KW-0805">Transcription regulation</keyword>
<reference evidence="10 11" key="1">
    <citation type="journal article" date="2019" name="Nat. Ecol. Evol.">
        <title>Megaphylogeny resolves global patterns of mushroom evolution.</title>
        <authorList>
            <person name="Varga T."/>
            <person name="Krizsan K."/>
            <person name="Foldi C."/>
            <person name="Dima B."/>
            <person name="Sanchez-Garcia M."/>
            <person name="Sanchez-Ramirez S."/>
            <person name="Szollosi G.J."/>
            <person name="Szarkandi J.G."/>
            <person name="Papp V."/>
            <person name="Albert L."/>
            <person name="Andreopoulos W."/>
            <person name="Angelini C."/>
            <person name="Antonin V."/>
            <person name="Barry K.W."/>
            <person name="Bougher N.L."/>
            <person name="Buchanan P."/>
            <person name="Buyck B."/>
            <person name="Bense V."/>
            <person name="Catcheside P."/>
            <person name="Chovatia M."/>
            <person name="Cooper J."/>
            <person name="Damon W."/>
            <person name="Desjardin D."/>
            <person name="Finy P."/>
            <person name="Geml J."/>
            <person name="Haridas S."/>
            <person name="Hughes K."/>
            <person name="Justo A."/>
            <person name="Karasinski D."/>
            <person name="Kautmanova I."/>
            <person name="Kiss B."/>
            <person name="Kocsube S."/>
            <person name="Kotiranta H."/>
            <person name="LaButti K.M."/>
            <person name="Lechner B.E."/>
            <person name="Liimatainen K."/>
            <person name="Lipzen A."/>
            <person name="Lukacs Z."/>
            <person name="Mihaltcheva S."/>
            <person name="Morgado L.N."/>
            <person name="Niskanen T."/>
            <person name="Noordeloos M.E."/>
            <person name="Ohm R.A."/>
            <person name="Ortiz-Santana B."/>
            <person name="Ovrebo C."/>
            <person name="Racz N."/>
            <person name="Riley R."/>
            <person name="Savchenko A."/>
            <person name="Shiryaev A."/>
            <person name="Soop K."/>
            <person name="Spirin V."/>
            <person name="Szebenyi C."/>
            <person name="Tomsovsky M."/>
            <person name="Tulloss R.E."/>
            <person name="Uehling J."/>
            <person name="Grigoriev I.V."/>
            <person name="Vagvolgyi C."/>
            <person name="Papp T."/>
            <person name="Martin F.M."/>
            <person name="Miettinen O."/>
            <person name="Hibbett D.S."/>
            <person name="Nagy L.G."/>
        </authorList>
    </citation>
    <scope>NUCLEOTIDE SEQUENCE [LARGE SCALE GENOMIC DNA]</scope>
    <source>
        <strain evidence="10 11">OMC1185</strain>
    </source>
</reference>
<feature type="region of interest" description="Disordered" evidence="8">
    <location>
        <begin position="815"/>
        <end position="886"/>
    </location>
</feature>
<keyword evidence="2" id="KW-0479">Metal-binding</keyword>
<evidence type="ECO:0000313" key="10">
    <source>
        <dbReference type="EMBL" id="TFK49703.1"/>
    </source>
</evidence>
<dbReference type="Proteomes" id="UP000305948">
    <property type="component" value="Unassembled WGS sequence"/>
</dbReference>
<dbReference type="GO" id="GO:0000981">
    <property type="term" value="F:DNA-binding transcription factor activity, RNA polymerase II-specific"/>
    <property type="evidence" value="ECO:0007669"/>
    <property type="project" value="InterPro"/>
</dbReference>
<dbReference type="PANTHER" id="PTHR31313:SF78">
    <property type="entry name" value="TRANSCRIPTION FACTOR DOMAIN-CONTAINING PROTEIN"/>
    <property type="match status" value="1"/>
</dbReference>
<dbReference type="GO" id="GO:0005634">
    <property type="term" value="C:nucleus"/>
    <property type="evidence" value="ECO:0007669"/>
    <property type="project" value="UniProtKB-SubCell"/>
</dbReference>
<keyword evidence="11" id="KW-1185">Reference proteome</keyword>
<proteinExistence type="predicted"/>
<dbReference type="Gene3D" id="4.10.240.10">
    <property type="entry name" value="Zn(2)-C6 fungal-type DNA-binding domain"/>
    <property type="match status" value="1"/>
</dbReference>
<dbReference type="GO" id="GO:0003677">
    <property type="term" value="F:DNA binding"/>
    <property type="evidence" value="ECO:0007669"/>
    <property type="project" value="UniProtKB-KW"/>
</dbReference>
<dbReference type="AlphaFoldDB" id="A0A5C3MXR0"/>
<evidence type="ECO:0000313" key="11">
    <source>
        <dbReference type="Proteomes" id="UP000305948"/>
    </source>
</evidence>
<keyword evidence="7" id="KW-0539">Nucleus</keyword>
<feature type="domain" description="Zn(2)-C6 fungal-type" evidence="9">
    <location>
        <begin position="22"/>
        <end position="54"/>
    </location>
</feature>
<evidence type="ECO:0000256" key="4">
    <source>
        <dbReference type="ARBA" id="ARBA00023015"/>
    </source>
</evidence>
<keyword evidence="6" id="KW-0804">Transcription</keyword>
<evidence type="ECO:0000259" key="9">
    <source>
        <dbReference type="PROSITE" id="PS50048"/>
    </source>
</evidence>
<dbReference type="SMART" id="SM00906">
    <property type="entry name" value="Fungal_trans"/>
    <property type="match status" value="1"/>
</dbReference>
<keyword evidence="5" id="KW-0238">DNA-binding</keyword>
<name>A0A5C3MXR0_9AGAM</name>
<evidence type="ECO:0000256" key="7">
    <source>
        <dbReference type="ARBA" id="ARBA00023242"/>
    </source>
</evidence>
<feature type="compositionally biased region" description="Low complexity" evidence="8">
    <location>
        <begin position="193"/>
        <end position="206"/>
    </location>
</feature>
<accession>A0A5C3MXR0</accession>
<evidence type="ECO:0000256" key="5">
    <source>
        <dbReference type="ARBA" id="ARBA00023125"/>
    </source>
</evidence>
<dbReference type="InterPro" id="IPR051615">
    <property type="entry name" value="Transcr_Regulatory_Elem"/>
</dbReference>